<name>A0AAD5TXF1_9FUNG</name>
<gene>
    <name evidence="10" type="primary">APC4</name>
    <name evidence="10" type="ORF">HK099_007013</name>
</gene>
<proteinExistence type="predicted"/>
<keyword evidence="5" id="KW-0131">Cell cycle</keyword>
<protein>
    <recommendedName>
        <fullName evidence="1">Anaphase-promoting complex subunit 4</fullName>
    </recommendedName>
</protein>
<dbReference type="PANTHER" id="PTHR13260">
    <property type="entry name" value="ANAPHASE PROMOTING COMPLEX SUBUNIT 4 APC4"/>
    <property type="match status" value="1"/>
</dbReference>
<evidence type="ECO:0000313" key="10">
    <source>
        <dbReference type="EMBL" id="KAJ3214138.1"/>
    </source>
</evidence>
<evidence type="ECO:0000256" key="1">
    <source>
        <dbReference type="ARBA" id="ARBA00016067"/>
    </source>
</evidence>
<dbReference type="AlphaFoldDB" id="A0AAD5TXF1"/>
<dbReference type="Pfam" id="PF12894">
    <property type="entry name" value="ANAPC4_WD40"/>
    <property type="match status" value="1"/>
</dbReference>
<sequence>MDFSNPECKVGLEKHFATKIELVSYCPTKDLFAIIQLDTNLILSRLDFDEKDIKKVWENKFDYKITAVAFKPDGNSISVGFINGNVNIVSLETSEIINAFNLKNQITFLFWAEEDNSNTSSNINQVLDYSVFEKHAKSIKSKLPTPSPLPNSSEFSKVGISDSLNTIEESSKTINILLICDSLGNLTFSLYGIFFLGSILIHGLSLDPSRFRIVQSSITSTLKTLSFLTIKKPPDDASKNEYLFQLLSTEFDLKNLLRYKNELKMFSVKSFELNLDLLYLEEGFEICKKEFLNSFTINEKFFSLNKSRWEECGGVGFPMFEYLSLYLTGFPSQQFLSFLVNELGESVTSFLIFVVLTNFVKDTVTLGKIDSDILHNSKKVYFNVSSTRYKKSTTLDFDIKLIFECMTQVETLMILIECLLLYLNEEIKKFSEFSAWLIKAVVLLSGAEHTANENDNQHEFVVEFLRTDCLVETQLKKFFEFSSKKEHLVEINVNFDSNSQKIKVESESISNCLINLRSKVNLFFESSGKCFVDCLIFKSLTPILNDCDTVDLLEKHSLETGIILKGKQSAAISNHRLSFFLEKFLSHCFDFINDKVGFGVIVYITFLENIKYMAISIPIPNHENLEMRNQILVIKTHTQDTEKIEIAILKFQYERFPIFNVVDFKFFGDDIVILFYDNINSSLYVAFVNYLKLSYKSFDHGEKENENFYLTIFMNGLSEFDNPFEFHESQLFKVPNDIFETDEIIDRSNSDKEKYNFKLRLSCNRKKFIISVVSEHRVIILDFDQDNESNNDEDNNEEEILDSHTRYDVNNMDM</sequence>
<dbReference type="EMBL" id="JADGJW010000647">
    <property type="protein sequence ID" value="KAJ3214138.1"/>
    <property type="molecule type" value="Genomic_DNA"/>
</dbReference>
<comment type="caution">
    <text evidence="10">The sequence shown here is derived from an EMBL/GenBank/DDBJ whole genome shotgun (WGS) entry which is preliminary data.</text>
</comment>
<keyword evidence="4" id="KW-0833">Ubl conjugation pathway</keyword>
<evidence type="ECO:0000256" key="4">
    <source>
        <dbReference type="ARBA" id="ARBA00022786"/>
    </source>
</evidence>
<evidence type="ECO:0000259" key="9">
    <source>
        <dbReference type="Pfam" id="PF12896"/>
    </source>
</evidence>
<reference evidence="10" key="1">
    <citation type="submission" date="2020-05" db="EMBL/GenBank/DDBJ databases">
        <title>Phylogenomic resolution of chytrid fungi.</title>
        <authorList>
            <person name="Stajich J.E."/>
            <person name="Amses K."/>
            <person name="Simmons R."/>
            <person name="Seto K."/>
            <person name="Myers J."/>
            <person name="Bonds A."/>
            <person name="Quandt C.A."/>
            <person name="Barry K."/>
            <person name="Liu P."/>
            <person name="Grigoriev I."/>
            <person name="Longcore J.E."/>
            <person name="James T.Y."/>
        </authorList>
    </citation>
    <scope>NUCLEOTIDE SEQUENCE</scope>
    <source>
        <strain evidence="10">JEL0476</strain>
    </source>
</reference>
<dbReference type="InterPro" id="IPR024789">
    <property type="entry name" value="APC4"/>
</dbReference>
<keyword evidence="11" id="KW-1185">Reference proteome</keyword>
<evidence type="ECO:0000259" key="8">
    <source>
        <dbReference type="Pfam" id="PF12894"/>
    </source>
</evidence>
<dbReference type="InterPro" id="IPR015943">
    <property type="entry name" value="WD40/YVTN_repeat-like_dom_sf"/>
</dbReference>
<evidence type="ECO:0000313" key="11">
    <source>
        <dbReference type="Proteomes" id="UP001211065"/>
    </source>
</evidence>
<keyword evidence="7" id="KW-0812">Transmembrane</keyword>
<evidence type="ECO:0000256" key="2">
    <source>
        <dbReference type="ARBA" id="ARBA00022618"/>
    </source>
</evidence>
<feature type="domain" description="Anaphase-promoting complex subunit 4-like WD40" evidence="8">
    <location>
        <begin position="23"/>
        <end position="113"/>
    </location>
</feature>
<keyword evidence="7" id="KW-1133">Transmembrane helix</keyword>
<dbReference type="PANTHER" id="PTHR13260:SF0">
    <property type="entry name" value="ANAPHASE-PROMOTING COMPLEX SUBUNIT 4"/>
    <property type="match status" value="1"/>
</dbReference>
<feature type="transmembrane region" description="Helical" evidence="7">
    <location>
        <begin position="188"/>
        <end position="206"/>
    </location>
</feature>
<dbReference type="InterPro" id="IPR024790">
    <property type="entry name" value="APC4_long_dom"/>
</dbReference>
<dbReference type="GO" id="GO:0070979">
    <property type="term" value="P:protein K11-linked ubiquitination"/>
    <property type="evidence" value="ECO:0007669"/>
    <property type="project" value="TreeGrafter"/>
</dbReference>
<dbReference type="Proteomes" id="UP001211065">
    <property type="component" value="Unassembled WGS sequence"/>
</dbReference>
<dbReference type="SUPFAM" id="SSF50978">
    <property type="entry name" value="WD40 repeat-like"/>
    <property type="match status" value="1"/>
</dbReference>
<evidence type="ECO:0000256" key="5">
    <source>
        <dbReference type="ARBA" id="ARBA00023306"/>
    </source>
</evidence>
<dbReference type="InterPro" id="IPR036322">
    <property type="entry name" value="WD40_repeat_dom_sf"/>
</dbReference>
<dbReference type="GO" id="GO:0034399">
    <property type="term" value="C:nuclear periphery"/>
    <property type="evidence" value="ECO:0007669"/>
    <property type="project" value="TreeGrafter"/>
</dbReference>
<dbReference type="GO" id="GO:0031145">
    <property type="term" value="P:anaphase-promoting complex-dependent catabolic process"/>
    <property type="evidence" value="ECO:0007669"/>
    <property type="project" value="InterPro"/>
</dbReference>
<organism evidence="10 11">
    <name type="scientific">Clydaea vesicula</name>
    <dbReference type="NCBI Taxonomy" id="447962"/>
    <lineage>
        <taxon>Eukaryota</taxon>
        <taxon>Fungi</taxon>
        <taxon>Fungi incertae sedis</taxon>
        <taxon>Chytridiomycota</taxon>
        <taxon>Chytridiomycota incertae sedis</taxon>
        <taxon>Chytridiomycetes</taxon>
        <taxon>Lobulomycetales</taxon>
        <taxon>Lobulomycetaceae</taxon>
        <taxon>Clydaea</taxon>
    </lineage>
</organism>
<feature type="domain" description="Anaphase-promoting complex subunit 4 long" evidence="9">
    <location>
        <begin position="390"/>
        <end position="443"/>
    </location>
</feature>
<accession>A0AAD5TXF1</accession>
<keyword evidence="3" id="KW-0498">Mitosis</keyword>
<dbReference type="InterPro" id="IPR024977">
    <property type="entry name" value="Apc4-like_WD40_dom"/>
</dbReference>
<keyword evidence="7" id="KW-0472">Membrane</keyword>
<dbReference type="GO" id="GO:0005680">
    <property type="term" value="C:anaphase-promoting complex"/>
    <property type="evidence" value="ECO:0007669"/>
    <property type="project" value="InterPro"/>
</dbReference>
<evidence type="ECO:0000256" key="3">
    <source>
        <dbReference type="ARBA" id="ARBA00022776"/>
    </source>
</evidence>
<feature type="region of interest" description="Disordered" evidence="6">
    <location>
        <begin position="786"/>
        <end position="814"/>
    </location>
</feature>
<dbReference type="GO" id="GO:0051301">
    <property type="term" value="P:cell division"/>
    <property type="evidence" value="ECO:0007669"/>
    <property type="project" value="UniProtKB-KW"/>
</dbReference>
<evidence type="ECO:0000256" key="6">
    <source>
        <dbReference type="SAM" id="MobiDB-lite"/>
    </source>
</evidence>
<feature type="compositionally biased region" description="Acidic residues" evidence="6">
    <location>
        <begin position="786"/>
        <end position="800"/>
    </location>
</feature>
<evidence type="ECO:0000256" key="7">
    <source>
        <dbReference type="SAM" id="Phobius"/>
    </source>
</evidence>
<dbReference type="Gene3D" id="2.130.10.10">
    <property type="entry name" value="YVTN repeat-like/Quinoprotein amine dehydrogenase"/>
    <property type="match status" value="2"/>
</dbReference>
<keyword evidence="2" id="KW-0132">Cell division</keyword>
<dbReference type="Pfam" id="PF12896">
    <property type="entry name" value="ANAPC4"/>
    <property type="match status" value="1"/>
</dbReference>